<dbReference type="InterPro" id="IPR036866">
    <property type="entry name" value="RibonucZ/Hydroxyglut_hydro"/>
</dbReference>
<dbReference type="PANTHER" id="PTHR23131">
    <property type="entry name" value="ENDORIBONUCLEASE LACTB2"/>
    <property type="match status" value="1"/>
</dbReference>
<comment type="caution">
    <text evidence="2">The sequence shown here is derived from an EMBL/GenBank/DDBJ whole genome shotgun (WGS) entry which is preliminary data.</text>
</comment>
<protein>
    <submittedName>
        <fullName evidence="2">MBL fold metallo-hydrolase</fullName>
    </submittedName>
</protein>
<name>A0ABQ5TIN4_9BACI</name>
<evidence type="ECO:0000313" key="3">
    <source>
        <dbReference type="Proteomes" id="UP001275436"/>
    </source>
</evidence>
<proteinExistence type="predicted"/>
<evidence type="ECO:0000259" key="1">
    <source>
        <dbReference type="SMART" id="SM00849"/>
    </source>
</evidence>
<organism evidence="2 3">
    <name type="scientific">Oceanobacillus kimchii</name>
    <dbReference type="NCBI Taxonomy" id="746691"/>
    <lineage>
        <taxon>Bacteria</taxon>
        <taxon>Bacillati</taxon>
        <taxon>Bacillota</taxon>
        <taxon>Bacilli</taxon>
        <taxon>Bacillales</taxon>
        <taxon>Bacillaceae</taxon>
        <taxon>Oceanobacillus</taxon>
    </lineage>
</organism>
<reference evidence="2 3" key="1">
    <citation type="submission" date="2023-02" db="EMBL/GenBank/DDBJ databases">
        <title>Oceanobacillus kimchii IFOP_LL358 isolated form Alexandrium catenella lab strain.</title>
        <authorList>
            <person name="Gajardo G."/>
            <person name="Ueki S."/>
            <person name="Maruyama F."/>
        </authorList>
    </citation>
    <scope>NUCLEOTIDE SEQUENCE [LARGE SCALE GENOMIC DNA]</scope>
    <source>
        <strain evidence="2 3">IFOP_LL358</strain>
    </source>
</reference>
<dbReference type="Pfam" id="PF00753">
    <property type="entry name" value="Lactamase_B"/>
    <property type="match status" value="1"/>
</dbReference>
<sequence>MLKKMTEDIFQLVVRFKGAMGEVNCYLIKGEKGYTVIDTGIYATETKETWKAVLDNYQIEKLILTHTHEDHIGLAKWFQEEYAIPVFVSRRGYKEMLKGKDRKSHMERMKSLIKRHGTPPLPLKIKDFSFIYDFEPDGFFDDGDQIILGNQPFQAIWTPGHAPDHYCFYNKQEEIMIIGDHVLEHLSPVIGLWMGEELNPLKDYLPSLLELQEYPSRLALPGHGKEMENLSERIMETYNRHLFRLEELKQLLSDKPMSAFKITTKIYGPMKGTAFVSQFMATLTRLIYLAENQDIRSIEKNGKVLYKAK</sequence>
<dbReference type="SMART" id="SM00849">
    <property type="entry name" value="Lactamase_B"/>
    <property type="match status" value="1"/>
</dbReference>
<dbReference type="EMBL" id="BSKO01000001">
    <property type="protein sequence ID" value="GLO65503.1"/>
    <property type="molecule type" value="Genomic_DNA"/>
</dbReference>
<dbReference type="InterPro" id="IPR001279">
    <property type="entry name" value="Metallo-B-lactamas"/>
</dbReference>
<dbReference type="CDD" id="cd07725">
    <property type="entry name" value="TTHA1429-like_MBL-fold"/>
    <property type="match status" value="1"/>
</dbReference>
<feature type="domain" description="Metallo-beta-lactamase" evidence="1">
    <location>
        <begin position="22"/>
        <end position="223"/>
    </location>
</feature>
<dbReference type="SUPFAM" id="SSF56281">
    <property type="entry name" value="Metallo-hydrolase/oxidoreductase"/>
    <property type="match status" value="1"/>
</dbReference>
<accession>A0ABQ5TIN4</accession>
<dbReference type="Proteomes" id="UP001275436">
    <property type="component" value="Unassembled WGS sequence"/>
</dbReference>
<keyword evidence="3" id="KW-1185">Reference proteome</keyword>
<dbReference type="RefSeq" id="WP_017796191.1">
    <property type="nucleotide sequence ID" value="NZ_BSKO01000001.1"/>
</dbReference>
<dbReference type="InterPro" id="IPR050662">
    <property type="entry name" value="Sec-metab_biosynth-thioest"/>
</dbReference>
<dbReference type="PANTHER" id="PTHR23131:SF4">
    <property type="entry name" value="METALLO-BETA-LACTAMASE SUPERFAMILY POTEIN"/>
    <property type="match status" value="1"/>
</dbReference>
<dbReference type="Gene3D" id="3.60.15.10">
    <property type="entry name" value="Ribonuclease Z/Hydroxyacylglutathione hydrolase-like"/>
    <property type="match status" value="1"/>
</dbReference>
<evidence type="ECO:0000313" key="2">
    <source>
        <dbReference type="EMBL" id="GLO65503.1"/>
    </source>
</evidence>
<gene>
    <name evidence="2" type="ORF">MACH08_12870</name>
</gene>